<evidence type="ECO:0000256" key="2">
    <source>
        <dbReference type="ARBA" id="ARBA00022452"/>
    </source>
</evidence>
<dbReference type="InterPro" id="IPR039910">
    <property type="entry name" value="D15-like"/>
</dbReference>
<feature type="domain" description="Bacterial surface antigen (D15)" evidence="5">
    <location>
        <begin position="391"/>
        <end position="689"/>
    </location>
</feature>
<proteinExistence type="predicted"/>
<dbReference type="RefSeq" id="WP_211630063.1">
    <property type="nucleotide sequence ID" value="NZ_CP073100.1"/>
</dbReference>
<protein>
    <submittedName>
        <fullName evidence="6">BamA/TamA family outer membrane protein</fullName>
    </submittedName>
</protein>
<dbReference type="KEGG" id="lamb:KBB96_13980"/>
<dbReference type="Gene3D" id="2.40.160.50">
    <property type="entry name" value="membrane protein fhac: a member of the omp85/tpsb transporter family"/>
    <property type="match status" value="1"/>
</dbReference>
<dbReference type="PANTHER" id="PTHR12815:SF18">
    <property type="entry name" value="SORTING AND ASSEMBLY MACHINERY COMPONENT 50 HOMOLOG"/>
    <property type="match status" value="1"/>
</dbReference>
<dbReference type="PANTHER" id="PTHR12815">
    <property type="entry name" value="SORTING AND ASSEMBLY MACHINERY SAMM50 PROTEIN FAMILY MEMBER"/>
    <property type="match status" value="1"/>
</dbReference>
<name>A0A975G6H1_9BACT</name>
<evidence type="ECO:0000313" key="7">
    <source>
        <dbReference type="Proteomes" id="UP000676169"/>
    </source>
</evidence>
<evidence type="ECO:0000259" key="5">
    <source>
        <dbReference type="Pfam" id="PF01103"/>
    </source>
</evidence>
<dbReference type="AlphaFoldDB" id="A0A975G6H1"/>
<dbReference type="GO" id="GO:0019867">
    <property type="term" value="C:outer membrane"/>
    <property type="evidence" value="ECO:0007669"/>
    <property type="project" value="InterPro"/>
</dbReference>
<keyword evidence="7" id="KW-1185">Reference proteome</keyword>
<organism evidence="6 7">
    <name type="scientific">Luteolibacter ambystomatis</name>
    <dbReference type="NCBI Taxonomy" id="2824561"/>
    <lineage>
        <taxon>Bacteria</taxon>
        <taxon>Pseudomonadati</taxon>
        <taxon>Verrucomicrobiota</taxon>
        <taxon>Verrucomicrobiia</taxon>
        <taxon>Verrucomicrobiales</taxon>
        <taxon>Verrucomicrobiaceae</taxon>
        <taxon>Luteolibacter</taxon>
    </lineage>
</organism>
<keyword evidence="3" id="KW-0812">Transmembrane</keyword>
<dbReference type="EMBL" id="CP073100">
    <property type="protein sequence ID" value="QUE49974.1"/>
    <property type="molecule type" value="Genomic_DNA"/>
</dbReference>
<accession>A0A975G6H1</accession>
<dbReference type="Pfam" id="PF01103">
    <property type="entry name" value="Omp85"/>
    <property type="match status" value="1"/>
</dbReference>
<dbReference type="InterPro" id="IPR000184">
    <property type="entry name" value="Bac_surfAg_D15"/>
</dbReference>
<evidence type="ECO:0000256" key="4">
    <source>
        <dbReference type="ARBA" id="ARBA00023136"/>
    </source>
</evidence>
<reference evidence="6" key="1">
    <citation type="submission" date="2021-04" db="EMBL/GenBank/DDBJ databases">
        <title>Luteolibacter sp. 32A isolated from the skin of an Anderson's salamander (Ambystoma andersonii).</title>
        <authorList>
            <person name="Spergser J."/>
            <person name="Busse H.-J."/>
        </authorList>
    </citation>
    <scope>NUCLEOTIDE SEQUENCE</scope>
    <source>
        <strain evidence="6">32A</strain>
    </source>
</reference>
<gene>
    <name evidence="6" type="ORF">KBB96_13980</name>
</gene>
<keyword evidence="4" id="KW-0472">Membrane</keyword>
<dbReference type="Gene3D" id="3.10.20.310">
    <property type="entry name" value="membrane protein fhac"/>
    <property type="match status" value="1"/>
</dbReference>
<evidence type="ECO:0000256" key="3">
    <source>
        <dbReference type="ARBA" id="ARBA00022692"/>
    </source>
</evidence>
<comment type="subcellular location">
    <subcellularLocation>
        <location evidence="1">Membrane</location>
    </subcellularLocation>
</comment>
<sequence length="689" mass="75016">MTRFLKLLPFAFLPAAPLRAQQKQPGIGEIFREIIHGEQEVDSRTKVRIAGTKTMSEGDALALIGDRLEHVRRQAPSASRASDAAFMTRQLFRNQGFNQCDVTWKITSDSSIQLIVNEGPRQELGDVKVTGVDKDTAKRLAKLYAVPAEKRRFGAGERPPFRAIDVDEGLALVISDFHSRGYWTATAEVKDRRFETAKGGRVDILVETNPGPLHQIAAPTIEGAGGNRDGVAREAAAFTGLTADTANVNGLRAAIETYYRKRGFTKAKVLLTSAIAGGKFVPGLIVEEGKSYQLGRITFDGLSKTKSWRIRQRVRDLEGKTLDDTVMEKRLRGMMATGAFQAVRTEQIPRNDGVMDVTLHFEEGEARGYTISAGLGSYEGPIGGVTYYDRNFMGLLYNFSSGVEVSARSILGEVSLSDPWLWGTDATGTARLFLLTHDNEGYSTWKAGLEAGVLYPVTPHYTVDGRVGWSFVNTNSEDIPGTLLGETVYQNPYIRINQRLDYRDSAVLPTKGWKVEMPIEFGSAIGQVSTIYTKAELSGAWYHPVGKKGQVALAARGGVIAASGEDFDLPIDMRFFLGGANTVRSYPEREMGPHSRTGYPIGGEAYWVANAEYIYSVAGALKLVGFLDAGQLSQRGGGAGSASDPDLAAGLGVRFDLPVGPVRFEYGHNLTQDPGEPSGAWHFSIGTTF</sequence>
<dbReference type="Proteomes" id="UP000676169">
    <property type="component" value="Chromosome"/>
</dbReference>
<keyword evidence="2" id="KW-1134">Transmembrane beta strand</keyword>
<evidence type="ECO:0000256" key="1">
    <source>
        <dbReference type="ARBA" id="ARBA00004370"/>
    </source>
</evidence>
<evidence type="ECO:0000313" key="6">
    <source>
        <dbReference type="EMBL" id="QUE49974.1"/>
    </source>
</evidence>